<gene>
    <name evidence="1" type="ORF">BN59_00664</name>
</gene>
<dbReference type="STRING" id="1034943.BN59_00664"/>
<dbReference type="AlphaFoldDB" id="A0A078KPR8"/>
<proteinExistence type="predicted"/>
<evidence type="ECO:0000313" key="1">
    <source>
        <dbReference type="EMBL" id="CDZ76395.1"/>
    </source>
</evidence>
<evidence type="ECO:0000313" key="2">
    <source>
        <dbReference type="Proteomes" id="UP000044071"/>
    </source>
</evidence>
<keyword evidence="2" id="KW-1185">Reference proteome</keyword>
<sequence length="37" mass="4189">MSNLREPYPIIRDMGSLLEHFLSPQLQDDASLIETGT</sequence>
<protein>
    <submittedName>
        <fullName evidence="1">Uncharacterized protein</fullName>
    </submittedName>
</protein>
<accession>A0A078KPR8</accession>
<name>A0A078KPR8_9GAMM</name>
<reference evidence="1 2" key="1">
    <citation type="submission" date="2014-06" db="EMBL/GenBank/DDBJ databases">
        <authorList>
            <person name="Urmite Genomes Urmite Genomes"/>
        </authorList>
    </citation>
    <scope>NUCLEOTIDE SEQUENCE [LARGE SCALE GENOMIC DNA]</scope>
</reference>
<organism evidence="1 2">
    <name type="scientific">Legionella massiliensis</name>
    <dbReference type="NCBI Taxonomy" id="1034943"/>
    <lineage>
        <taxon>Bacteria</taxon>
        <taxon>Pseudomonadati</taxon>
        <taxon>Pseudomonadota</taxon>
        <taxon>Gammaproteobacteria</taxon>
        <taxon>Legionellales</taxon>
        <taxon>Legionellaceae</taxon>
        <taxon>Legionella</taxon>
    </lineage>
</organism>
<dbReference type="EMBL" id="CCSB01000001">
    <property type="protein sequence ID" value="CDZ76395.1"/>
    <property type="molecule type" value="Genomic_DNA"/>
</dbReference>
<dbReference type="Proteomes" id="UP000044071">
    <property type="component" value="Unassembled WGS sequence"/>
</dbReference>